<evidence type="ECO:0000313" key="5">
    <source>
        <dbReference type="EMBL" id="KAE9125089.1"/>
    </source>
</evidence>
<dbReference type="Proteomes" id="UP000429523">
    <property type="component" value="Unassembled WGS sequence"/>
</dbReference>
<evidence type="ECO:0000313" key="6">
    <source>
        <dbReference type="EMBL" id="KAE9194737.1"/>
    </source>
</evidence>
<sequence>MQSSRRSRPDLCRHLLLGCGLLSRTLLKNMSHPSTIHVLCYCHIGAVPNSRSGTYRV</sequence>
<evidence type="ECO:0000313" key="15">
    <source>
        <dbReference type="Proteomes" id="UP000440732"/>
    </source>
</evidence>
<evidence type="ECO:0000313" key="20">
    <source>
        <dbReference type="Proteomes" id="UP000488956"/>
    </source>
</evidence>
<dbReference type="Proteomes" id="UP000441208">
    <property type="component" value="Unassembled WGS sequence"/>
</dbReference>
<gene>
    <name evidence="9" type="ORF">PF001_g17398</name>
    <name evidence="8" type="ORF">PF002_g7701</name>
    <name evidence="7" type="ORF">PF004_g16628</name>
    <name evidence="6" type="ORF">PF005_g17570</name>
    <name evidence="5" type="ORF">PF006_g17037</name>
    <name evidence="3" type="ORF">PF007_g22139</name>
    <name evidence="10" type="ORF">PF008_g17217</name>
    <name evidence="1" type="ORF">PF009_g6537</name>
    <name evidence="4" type="ORF">PF010_g11496</name>
    <name evidence="2" type="ORF">PF011_g11048</name>
</gene>
<dbReference type="EMBL" id="QXGD01000290">
    <property type="protein sequence ID" value="KAE9244537.1"/>
    <property type="molecule type" value="Genomic_DNA"/>
</dbReference>
<protein>
    <submittedName>
        <fullName evidence="5">Uncharacterized protein</fullName>
    </submittedName>
</protein>
<evidence type="ECO:0000313" key="13">
    <source>
        <dbReference type="Proteomes" id="UP000437068"/>
    </source>
</evidence>
<evidence type="ECO:0000313" key="19">
    <source>
        <dbReference type="Proteomes" id="UP000486351"/>
    </source>
</evidence>
<dbReference type="EMBL" id="QXGB01001219">
    <property type="protein sequence ID" value="KAE9194737.1"/>
    <property type="molecule type" value="Genomic_DNA"/>
</dbReference>
<reference evidence="11 12" key="1">
    <citation type="submission" date="2018-08" db="EMBL/GenBank/DDBJ databases">
        <title>Genomic investigation of the strawberry pathogen Phytophthora fragariae indicates pathogenicity is determined by transcriptional variation in three key races.</title>
        <authorList>
            <person name="Adams T.M."/>
            <person name="Armitage A.D."/>
            <person name="Sobczyk M.K."/>
            <person name="Bates H.J."/>
            <person name="Dunwell J.M."/>
            <person name="Nellist C.F."/>
            <person name="Harrison R.J."/>
        </authorList>
    </citation>
    <scope>NUCLEOTIDE SEQUENCE [LARGE SCALE GENOMIC DNA]</scope>
    <source>
        <strain evidence="9 13">A4</strain>
        <strain evidence="8 14">BC-1</strain>
        <strain evidence="7 18">BC-23</strain>
        <strain evidence="6 12">NOV-27</strain>
        <strain evidence="5 15">NOV-5</strain>
        <strain evidence="3 16">NOV-71</strain>
        <strain evidence="10 19">NOV-77</strain>
        <strain evidence="1 11">NOV-9</strain>
        <strain evidence="4 20">ONT-3</strain>
        <strain evidence="2 17">SCRP245</strain>
    </source>
</reference>
<evidence type="ECO:0000313" key="9">
    <source>
        <dbReference type="EMBL" id="KAE9295255.1"/>
    </source>
</evidence>
<evidence type="ECO:0000313" key="4">
    <source>
        <dbReference type="EMBL" id="KAE9109550.1"/>
    </source>
</evidence>
<dbReference type="Proteomes" id="UP000460718">
    <property type="component" value="Unassembled WGS sequence"/>
</dbReference>
<dbReference type="EMBL" id="QXFZ01001942">
    <property type="protein sequence ID" value="KAE9082865.1"/>
    <property type="molecule type" value="Genomic_DNA"/>
</dbReference>
<dbReference type="AlphaFoldDB" id="A0A6A3T203"/>
<evidence type="ECO:0000313" key="10">
    <source>
        <dbReference type="EMBL" id="KAE9324009.1"/>
    </source>
</evidence>
<dbReference type="Proteomes" id="UP000488956">
    <property type="component" value="Unassembled WGS sequence"/>
</dbReference>
<evidence type="ECO:0000313" key="14">
    <source>
        <dbReference type="Proteomes" id="UP000440367"/>
    </source>
</evidence>
<evidence type="ECO:0000313" key="17">
    <source>
        <dbReference type="Proteomes" id="UP000460718"/>
    </source>
</evidence>
<accession>A0A6A3T203</accession>
<dbReference type="EMBL" id="QXGA01001226">
    <property type="protein sequence ID" value="KAE9125089.1"/>
    <property type="molecule type" value="Genomic_DNA"/>
</dbReference>
<organism evidence="5 15">
    <name type="scientific">Phytophthora fragariae</name>
    <dbReference type="NCBI Taxonomy" id="53985"/>
    <lineage>
        <taxon>Eukaryota</taxon>
        <taxon>Sar</taxon>
        <taxon>Stramenopiles</taxon>
        <taxon>Oomycota</taxon>
        <taxon>Peronosporomycetes</taxon>
        <taxon>Peronosporales</taxon>
        <taxon>Peronosporaceae</taxon>
        <taxon>Phytophthora</taxon>
    </lineage>
</organism>
<keyword evidence="12" id="KW-1185">Reference proteome</keyword>
<evidence type="ECO:0000313" key="11">
    <source>
        <dbReference type="Proteomes" id="UP000429523"/>
    </source>
</evidence>
<dbReference type="Proteomes" id="UP000440732">
    <property type="component" value="Unassembled WGS sequence"/>
</dbReference>
<comment type="caution">
    <text evidence="5">The sequence shown here is derived from an EMBL/GenBank/DDBJ whole genome shotgun (WGS) entry which is preliminary data.</text>
</comment>
<evidence type="ECO:0000313" key="3">
    <source>
        <dbReference type="EMBL" id="KAE9082865.1"/>
    </source>
</evidence>
<dbReference type="Proteomes" id="UP000476176">
    <property type="component" value="Unassembled WGS sequence"/>
</dbReference>
<name>A0A6A3T203_9STRA</name>
<evidence type="ECO:0000313" key="8">
    <source>
        <dbReference type="EMBL" id="KAE9244537.1"/>
    </source>
</evidence>
<dbReference type="Proteomes" id="UP000440367">
    <property type="component" value="Unassembled WGS sequence"/>
</dbReference>
<evidence type="ECO:0000313" key="16">
    <source>
        <dbReference type="Proteomes" id="UP000441208"/>
    </source>
</evidence>
<dbReference type="EMBL" id="QXFY01001229">
    <property type="protein sequence ID" value="KAE9324009.1"/>
    <property type="molecule type" value="Genomic_DNA"/>
</dbReference>
<evidence type="ECO:0000313" key="7">
    <source>
        <dbReference type="EMBL" id="KAE9208915.1"/>
    </source>
</evidence>
<evidence type="ECO:0000313" key="18">
    <source>
        <dbReference type="Proteomes" id="UP000476176"/>
    </source>
</evidence>
<dbReference type="Proteomes" id="UP000433483">
    <property type="component" value="Unassembled WGS sequence"/>
</dbReference>
<dbReference type="EMBL" id="QXGC01001191">
    <property type="protein sequence ID" value="KAE9208915.1"/>
    <property type="molecule type" value="Genomic_DNA"/>
</dbReference>
<dbReference type="EMBL" id="QXFW01000600">
    <property type="protein sequence ID" value="KAE9007647.1"/>
    <property type="molecule type" value="Genomic_DNA"/>
</dbReference>
<dbReference type="Proteomes" id="UP000486351">
    <property type="component" value="Unassembled WGS sequence"/>
</dbReference>
<evidence type="ECO:0000313" key="2">
    <source>
        <dbReference type="EMBL" id="KAE9007647.1"/>
    </source>
</evidence>
<evidence type="ECO:0000313" key="1">
    <source>
        <dbReference type="EMBL" id="KAE8943749.1"/>
    </source>
</evidence>
<proteinExistence type="predicted"/>
<dbReference type="EMBL" id="QXGE01001257">
    <property type="protein sequence ID" value="KAE9295255.1"/>
    <property type="molecule type" value="Genomic_DNA"/>
</dbReference>
<evidence type="ECO:0000313" key="12">
    <source>
        <dbReference type="Proteomes" id="UP000433483"/>
    </source>
</evidence>
<dbReference type="EMBL" id="QXGF01000236">
    <property type="protein sequence ID" value="KAE8943749.1"/>
    <property type="molecule type" value="Genomic_DNA"/>
</dbReference>
<dbReference type="Proteomes" id="UP000437068">
    <property type="component" value="Unassembled WGS sequence"/>
</dbReference>
<dbReference type="EMBL" id="QXFX01000612">
    <property type="protein sequence ID" value="KAE9109550.1"/>
    <property type="molecule type" value="Genomic_DNA"/>
</dbReference>